<sequence>MKNKVLPILLLSSSFGCLAEEFVASYEGFYDRLKVVEKGEFEFARVNFYLVEGQNKRPCDIAEGKIVTEQISLPLQYTKDAQLLLPIDDKLDKDKAVVVVKPKTAAYCEIKIQIESAHFTNQQLTKGKVFQLHREFETLLSDLSGVFIGKLLSFMLPDQKGVTLEFSDKVVLSGKHVSCKQNRCRFEVQDNWEHDSSRFNVMTKLVSAKPWIEK</sequence>
<dbReference type="RefSeq" id="WP_284136390.1">
    <property type="nucleotide sequence ID" value="NZ_JASJUT010000001.1"/>
</dbReference>
<keyword evidence="1" id="KW-0732">Signal</keyword>
<accession>A0ABT7EGN6</accession>
<proteinExistence type="predicted"/>
<evidence type="ECO:0000313" key="2">
    <source>
        <dbReference type="EMBL" id="MDK2594194.1"/>
    </source>
</evidence>
<feature type="chain" id="PRO_5045644877" evidence="1">
    <location>
        <begin position="20"/>
        <end position="214"/>
    </location>
</feature>
<dbReference type="Pfam" id="PF11205">
    <property type="entry name" value="DUF2987"/>
    <property type="match status" value="1"/>
</dbReference>
<gene>
    <name evidence="2" type="ORF">QNM18_03790</name>
</gene>
<keyword evidence="3" id="KW-1185">Reference proteome</keyword>
<organism evidence="2 3">
    <name type="scientific">Pseudoalteromonas obscura</name>
    <dbReference type="NCBI Taxonomy" id="3048491"/>
    <lineage>
        <taxon>Bacteria</taxon>
        <taxon>Pseudomonadati</taxon>
        <taxon>Pseudomonadota</taxon>
        <taxon>Gammaproteobacteria</taxon>
        <taxon>Alteromonadales</taxon>
        <taxon>Pseudoalteromonadaceae</taxon>
        <taxon>Pseudoalteromonas</taxon>
    </lineage>
</organism>
<evidence type="ECO:0000313" key="3">
    <source>
        <dbReference type="Proteomes" id="UP001231915"/>
    </source>
</evidence>
<dbReference type="InterPro" id="IPR021370">
    <property type="entry name" value="DUF2987"/>
</dbReference>
<dbReference type="EMBL" id="JASJUT010000001">
    <property type="protein sequence ID" value="MDK2594194.1"/>
    <property type="molecule type" value="Genomic_DNA"/>
</dbReference>
<evidence type="ECO:0000256" key="1">
    <source>
        <dbReference type="SAM" id="SignalP"/>
    </source>
</evidence>
<dbReference type="PROSITE" id="PS51257">
    <property type="entry name" value="PROKAR_LIPOPROTEIN"/>
    <property type="match status" value="1"/>
</dbReference>
<feature type="signal peptide" evidence="1">
    <location>
        <begin position="1"/>
        <end position="19"/>
    </location>
</feature>
<dbReference type="Proteomes" id="UP001231915">
    <property type="component" value="Unassembled WGS sequence"/>
</dbReference>
<comment type="caution">
    <text evidence="2">The sequence shown here is derived from an EMBL/GenBank/DDBJ whole genome shotgun (WGS) entry which is preliminary data.</text>
</comment>
<reference evidence="2 3" key="1">
    <citation type="submission" date="2023-05" db="EMBL/GenBank/DDBJ databases">
        <title>Pseudoalteromonas ardens sp. nov., Pseudoalteromonas obscura sp. nov., and Pseudoalteromonas umbrosa sp. nov., isolated from the coral Montipora capitata.</title>
        <authorList>
            <person name="Thomas E.M."/>
            <person name="Smith E.M."/>
            <person name="Papke E."/>
            <person name="Shlafstein M.D."/>
            <person name="Oline D.K."/>
            <person name="Videau P."/>
            <person name="Saw J.H."/>
            <person name="Strangman W.K."/>
            <person name="Ushijima B."/>
        </authorList>
    </citation>
    <scope>NUCLEOTIDE SEQUENCE [LARGE SCALE GENOMIC DNA]</scope>
    <source>
        <strain evidence="2 3">P94</strain>
    </source>
</reference>
<name>A0ABT7EGN6_9GAMM</name>
<protein>
    <submittedName>
        <fullName evidence="2">DUF2987 domain-containing protein</fullName>
    </submittedName>
</protein>